<keyword evidence="4" id="KW-1185">Reference proteome</keyword>
<dbReference type="InterPro" id="IPR019734">
    <property type="entry name" value="TPR_rpt"/>
</dbReference>
<evidence type="ECO:0000256" key="1">
    <source>
        <dbReference type="ARBA" id="ARBA00022737"/>
    </source>
</evidence>
<keyword evidence="1" id="KW-0677">Repeat</keyword>
<gene>
    <name evidence="3" type="ORF">E4P47_03105</name>
</gene>
<dbReference type="InterPro" id="IPR051012">
    <property type="entry name" value="CellSynth/LPSAsmb/PSIAsmb"/>
</dbReference>
<proteinExistence type="predicted"/>
<evidence type="ECO:0000313" key="4">
    <source>
        <dbReference type="Proteomes" id="UP000297225"/>
    </source>
</evidence>
<dbReference type="RefSeq" id="WP_134849075.1">
    <property type="nucleotide sequence ID" value="NZ_CP197400.1"/>
</dbReference>
<dbReference type="Gene3D" id="1.25.40.10">
    <property type="entry name" value="Tetratricopeptide repeat domain"/>
    <property type="match status" value="1"/>
</dbReference>
<name>A0A4Y8WQ96_9PORP</name>
<dbReference type="PROSITE" id="PS50005">
    <property type="entry name" value="TPR"/>
    <property type="match status" value="1"/>
</dbReference>
<reference evidence="3 4" key="1">
    <citation type="submission" date="2019-03" db="EMBL/GenBank/DDBJ databases">
        <title>Porphyromonas levii Isolated from the Uterus of Dairy Cows.</title>
        <authorList>
            <person name="Francis A.M."/>
        </authorList>
    </citation>
    <scope>NUCLEOTIDE SEQUENCE [LARGE SCALE GENOMIC DNA]</scope>
    <source>
        <strain evidence="3 4">AF5678</strain>
    </source>
</reference>
<dbReference type="Pfam" id="PF13432">
    <property type="entry name" value="TPR_16"/>
    <property type="match status" value="1"/>
</dbReference>
<comment type="caution">
    <text evidence="3">The sequence shown here is derived from an EMBL/GenBank/DDBJ whole genome shotgun (WGS) entry which is preliminary data.</text>
</comment>
<accession>A0A4Y8WQ96</accession>
<dbReference type="EMBL" id="SPNC01000029">
    <property type="protein sequence ID" value="TFH96090.1"/>
    <property type="molecule type" value="Genomic_DNA"/>
</dbReference>
<evidence type="ECO:0000256" key="2">
    <source>
        <dbReference type="ARBA" id="ARBA00022803"/>
    </source>
</evidence>
<dbReference type="SUPFAM" id="SSF48452">
    <property type="entry name" value="TPR-like"/>
    <property type="match status" value="1"/>
</dbReference>
<dbReference type="InterPro" id="IPR011990">
    <property type="entry name" value="TPR-like_helical_dom_sf"/>
</dbReference>
<keyword evidence="2" id="KW-0802">TPR repeat</keyword>
<dbReference type="STRING" id="1122973.GCA_000379925_01556"/>
<organism evidence="3 4">
    <name type="scientific">Porphyromonas levii</name>
    <dbReference type="NCBI Taxonomy" id="28114"/>
    <lineage>
        <taxon>Bacteria</taxon>
        <taxon>Pseudomonadati</taxon>
        <taxon>Bacteroidota</taxon>
        <taxon>Bacteroidia</taxon>
        <taxon>Bacteroidales</taxon>
        <taxon>Porphyromonadaceae</taxon>
        <taxon>Porphyromonas</taxon>
    </lineage>
</organism>
<protein>
    <submittedName>
        <fullName evidence="3">Tetratricopeptide repeat protein</fullName>
    </submittedName>
</protein>
<dbReference type="OrthoDB" id="672485at2"/>
<dbReference type="AlphaFoldDB" id="A0A4Y8WQ96"/>
<evidence type="ECO:0000313" key="3">
    <source>
        <dbReference type="EMBL" id="TFH96090.1"/>
    </source>
</evidence>
<dbReference type="PANTHER" id="PTHR45586">
    <property type="entry name" value="TPR REPEAT-CONTAINING PROTEIN PA4667"/>
    <property type="match status" value="1"/>
</dbReference>
<sequence length="364" mass="41933">MMKKMIFSVVLALMGMSAQAQTVAELDSITKHLEEIGYFYEALDLLDQCEERTPDLSRRQGTLLYAIGEYPASIGVMRELVDADTTFNIKDYLLLANSYQALLIPDSAIYYREAIAKAYPFNESNLVILLQIARSNNMSEEYLGLLTDFLKVHPGSKPIRRELAHTLYAMKDYSASQDEFQTLYDAGDKNVNTLYYLGSLLLMDKSLRSSMRAEKVLAEAVEYSQGGTPLILSDLALAKTRLKLLDQAMTLIEEADSLTFRTPEILTFSAQLEERRAQIYLERQQWKSGVKYLKRAYEIDPSNRRVLYMIARTYRKLNDWDNEERYLNALLKETDPNTIEGSEWAKYAKSRLLSIKEERFMQKK</sequence>
<dbReference type="PANTHER" id="PTHR45586:SF1">
    <property type="entry name" value="LIPOPOLYSACCHARIDE ASSEMBLY PROTEIN B"/>
    <property type="match status" value="1"/>
</dbReference>
<dbReference type="Proteomes" id="UP000297225">
    <property type="component" value="Unassembled WGS sequence"/>
</dbReference>